<dbReference type="Pfam" id="PF05565">
    <property type="entry name" value="Sipho_Gp157"/>
    <property type="match status" value="1"/>
</dbReference>
<comment type="caution">
    <text evidence="2">The sequence shown here is derived from an EMBL/GenBank/DDBJ whole genome shotgun (WGS) entry which is preliminary data.</text>
</comment>
<sequence>MKTTAIALAADYDKLQRLVETGEFTAEDIADTLEGIEGVIGDKLDAAMNHVRNLEGQANTLGEESKRLAERKKSFERQGKELRRYVLTFLLAAGMDNLKTVKNTFTAAKGRPSVVIDDETKIPDSFVDAQIIVSPDKKAIKEALENGVEVPGAHIEIGERSLMVR</sequence>
<feature type="coiled-coil region" evidence="1">
    <location>
        <begin position="44"/>
        <end position="78"/>
    </location>
</feature>
<dbReference type="RefSeq" id="WP_067422459.1">
    <property type="nucleotide sequence ID" value="NZ_LZEX01000007.1"/>
</dbReference>
<evidence type="ECO:0000256" key="1">
    <source>
        <dbReference type="SAM" id="Coils"/>
    </source>
</evidence>
<dbReference type="EMBL" id="LZEX01000007">
    <property type="protein sequence ID" value="OBU09826.1"/>
    <property type="molecule type" value="Genomic_DNA"/>
</dbReference>
<proteinExistence type="predicted"/>
<dbReference type="InterPro" id="IPR008840">
    <property type="entry name" value="Sipho_Gp157"/>
</dbReference>
<gene>
    <name evidence="2" type="ORF">AYY17_17650</name>
</gene>
<evidence type="ECO:0000313" key="3">
    <source>
        <dbReference type="Proteomes" id="UP000092247"/>
    </source>
</evidence>
<dbReference type="AlphaFoldDB" id="A0A1B8HL21"/>
<protein>
    <recommendedName>
        <fullName evidence="4">Siphovirus Gp157 family protein</fullName>
    </recommendedName>
</protein>
<keyword evidence="1" id="KW-0175">Coiled coil</keyword>
<organism evidence="2 3">
    <name type="scientific">Morganella psychrotolerans</name>
    <dbReference type="NCBI Taxonomy" id="368603"/>
    <lineage>
        <taxon>Bacteria</taxon>
        <taxon>Pseudomonadati</taxon>
        <taxon>Pseudomonadota</taxon>
        <taxon>Gammaproteobacteria</taxon>
        <taxon>Enterobacterales</taxon>
        <taxon>Morganellaceae</taxon>
        <taxon>Morganella</taxon>
    </lineage>
</organism>
<name>A0A1B8HL21_9GAMM</name>
<evidence type="ECO:0008006" key="4">
    <source>
        <dbReference type="Google" id="ProtNLM"/>
    </source>
</evidence>
<accession>A0A1B8HL21</accession>
<dbReference type="Proteomes" id="UP000092247">
    <property type="component" value="Unassembled WGS sequence"/>
</dbReference>
<evidence type="ECO:0000313" key="2">
    <source>
        <dbReference type="EMBL" id="OBU09826.1"/>
    </source>
</evidence>
<reference evidence="2 3" key="1">
    <citation type="submission" date="2016-06" db="EMBL/GenBank/DDBJ databases">
        <authorList>
            <person name="Kjaerup R.B."/>
            <person name="Dalgaard T.S."/>
            <person name="Juul-Madsen H.R."/>
        </authorList>
    </citation>
    <scope>NUCLEOTIDE SEQUENCE [LARGE SCALE GENOMIC DNA]</scope>
    <source>
        <strain evidence="2 3">GCSL-Mp3</strain>
    </source>
</reference>